<dbReference type="RefSeq" id="WP_112869732.1">
    <property type="nucleotide sequence ID" value="NZ_CP021781.1"/>
</dbReference>
<gene>
    <name evidence="6" type="ORF">CDH04_03650</name>
    <name evidence="7" type="ORF">FZC43_03650</name>
</gene>
<evidence type="ECO:0000313" key="6">
    <source>
        <dbReference type="EMBL" id="AXA33559.1"/>
    </source>
</evidence>
<sequence length="260" mass="30079">MLIDKIINEYDKDYCTFLELCYGEGLMSEGGTEAINDLIKPYNLNNKKVLEIGFGLGGMAKHLAKKFPQIDYYGLEINPYLVKTATFKYSQENVKFLLYKDNDNLPFEDCFFDYILSDGVLVHVPLKTKPTLFNELSRIIRKSGQIIIFDWLSRDGVGFGGKIDKMSEIEGLSLFPTTEKQYRGIFKNLGFKNIQISDENTNYTRYNHNIVKRMQSTIIKDTIIKKYGLEYYNEAVNCYTWIAEAFAENEFLARKITAKI</sequence>
<evidence type="ECO:0000313" key="8">
    <source>
        <dbReference type="Proteomes" id="UP000251120"/>
    </source>
</evidence>
<dbReference type="Gene3D" id="3.40.50.150">
    <property type="entry name" value="Vaccinia Virus protein VP39"/>
    <property type="match status" value="1"/>
</dbReference>
<proteinExistence type="predicted"/>
<evidence type="ECO:0000259" key="5">
    <source>
        <dbReference type="Pfam" id="PF08241"/>
    </source>
</evidence>
<dbReference type="AlphaFoldDB" id="A0A2Z4XXQ8"/>
<evidence type="ECO:0000256" key="2">
    <source>
        <dbReference type="ARBA" id="ARBA00022603"/>
    </source>
</evidence>
<dbReference type="SUPFAM" id="SSF53335">
    <property type="entry name" value="S-adenosyl-L-methionine-dependent methyltransferases"/>
    <property type="match status" value="1"/>
</dbReference>
<dbReference type="Pfam" id="PF08241">
    <property type="entry name" value="Methyltransf_11"/>
    <property type="match status" value="1"/>
</dbReference>
<reference evidence="7 9" key="2">
    <citation type="submission" date="2019-08" db="EMBL/GenBank/DDBJ databases">
        <title>Complete genome sequences of Francisella adeliensis (FSC1325 and FSC1326).</title>
        <authorList>
            <person name="Ohrman C."/>
            <person name="Uneklint I."/>
            <person name="Vallesi A."/>
            <person name="Karlsson L."/>
            <person name="Sjodin A."/>
        </authorList>
    </citation>
    <scope>NUCLEOTIDE SEQUENCE [LARGE SCALE GENOMIC DNA]</scope>
    <source>
        <strain evidence="7 9">FSC1325</strain>
    </source>
</reference>
<dbReference type="GO" id="GO:0008757">
    <property type="term" value="F:S-adenosylmethionine-dependent methyltransferase activity"/>
    <property type="evidence" value="ECO:0007669"/>
    <property type="project" value="InterPro"/>
</dbReference>
<dbReference type="EMBL" id="CP021781">
    <property type="protein sequence ID" value="AXA33559.1"/>
    <property type="molecule type" value="Genomic_DNA"/>
</dbReference>
<organism evidence="6 8">
    <name type="scientific">Francisella adeliensis</name>
    <dbReference type="NCBI Taxonomy" id="2007306"/>
    <lineage>
        <taxon>Bacteria</taxon>
        <taxon>Pseudomonadati</taxon>
        <taxon>Pseudomonadota</taxon>
        <taxon>Gammaproteobacteria</taxon>
        <taxon>Thiotrichales</taxon>
        <taxon>Francisellaceae</taxon>
        <taxon>Francisella</taxon>
    </lineage>
</organism>
<dbReference type="Proteomes" id="UP000251120">
    <property type="component" value="Chromosome"/>
</dbReference>
<evidence type="ECO:0000313" key="7">
    <source>
        <dbReference type="EMBL" id="QIW11790.1"/>
    </source>
</evidence>
<evidence type="ECO:0000256" key="3">
    <source>
        <dbReference type="ARBA" id="ARBA00022679"/>
    </source>
</evidence>
<name>A0A2Z4XXQ8_9GAMM</name>
<comment type="pathway">
    <text evidence="1">Lipid metabolism.</text>
</comment>
<comment type="pathway">
    <text evidence="4">Phospholipid metabolism.</text>
</comment>
<dbReference type="InterPro" id="IPR029063">
    <property type="entry name" value="SAM-dependent_MTases_sf"/>
</dbReference>
<evidence type="ECO:0000256" key="4">
    <source>
        <dbReference type="ARBA" id="ARBA00025707"/>
    </source>
</evidence>
<feature type="domain" description="Methyltransferase type 11" evidence="5">
    <location>
        <begin position="50"/>
        <end position="148"/>
    </location>
</feature>
<dbReference type="InterPro" id="IPR013216">
    <property type="entry name" value="Methyltransf_11"/>
</dbReference>
<keyword evidence="3" id="KW-0808">Transferase</keyword>
<keyword evidence="9" id="KW-1185">Reference proteome</keyword>
<dbReference type="KEGG" id="fad:CDH04_03650"/>
<evidence type="ECO:0000313" key="9">
    <source>
        <dbReference type="Proteomes" id="UP000681131"/>
    </source>
</evidence>
<reference evidence="6 8" key="1">
    <citation type="submission" date="2017-06" db="EMBL/GenBank/DDBJ databases">
        <title>Complete genome of Francisella adeliensis.</title>
        <authorList>
            <person name="Vallesi A."/>
            <person name="Sjodin A."/>
        </authorList>
    </citation>
    <scope>NUCLEOTIDE SEQUENCE [LARGE SCALE GENOMIC DNA]</scope>
    <source>
        <strain evidence="6 8">FDC440</strain>
    </source>
</reference>
<protein>
    <submittedName>
        <fullName evidence="7">Methyltransferase domain-containing protein</fullName>
    </submittedName>
</protein>
<keyword evidence="2 7" id="KW-0489">Methyltransferase</keyword>
<dbReference type="CDD" id="cd02440">
    <property type="entry name" value="AdoMet_MTases"/>
    <property type="match status" value="1"/>
</dbReference>
<dbReference type="GO" id="GO:0032259">
    <property type="term" value="P:methylation"/>
    <property type="evidence" value="ECO:0007669"/>
    <property type="project" value="UniProtKB-KW"/>
</dbReference>
<dbReference type="EMBL" id="CP043424">
    <property type="protein sequence ID" value="QIW11790.1"/>
    <property type="molecule type" value="Genomic_DNA"/>
</dbReference>
<accession>A0A2Z4XXQ8</accession>
<dbReference type="PANTHER" id="PTHR44307">
    <property type="entry name" value="PHOSPHOETHANOLAMINE METHYLTRANSFERASE"/>
    <property type="match status" value="1"/>
</dbReference>
<dbReference type="OrthoDB" id="5614764at2"/>
<dbReference type="PANTHER" id="PTHR44307:SF2">
    <property type="entry name" value="PHOSPHOETHANOLAMINE METHYLTRANSFERASE ISOFORM X1"/>
    <property type="match status" value="1"/>
</dbReference>
<dbReference type="Proteomes" id="UP000681131">
    <property type="component" value="Chromosome"/>
</dbReference>
<evidence type="ECO:0000256" key="1">
    <source>
        <dbReference type="ARBA" id="ARBA00005189"/>
    </source>
</evidence>